<evidence type="ECO:0000313" key="1">
    <source>
        <dbReference type="EMBL" id="NDO70532.1"/>
    </source>
</evidence>
<dbReference type="CDD" id="cd10156">
    <property type="entry name" value="FpFrmR-Cterm-like_DUF156"/>
    <property type="match status" value="1"/>
</dbReference>
<dbReference type="Pfam" id="PF02583">
    <property type="entry name" value="Trns_repr_metal"/>
    <property type="match status" value="1"/>
</dbReference>
<dbReference type="InterPro" id="IPR003735">
    <property type="entry name" value="Metal_Tscrpt_repr"/>
</dbReference>
<dbReference type="Gene3D" id="1.20.58.1000">
    <property type="entry name" value="Metal-sensitive repressor, helix protomer"/>
    <property type="match status" value="1"/>
</dbReference>
<comment type="caution">
    <text evidence="1">The sequence shown here is derived from an EMBL/GenBank/DDBJ whole genome shotgun (WGS) entry which is preliminary data.</text>
</comment>
<accession>A0A9X5C9S0</accession>
<protein>
    <submittedName>
        <fullName evidence="1">Metal-sensing transcriptional repressor</fullName>
    </submittedName>
</protein>
<dbReference type="EMBL" id="VIRB01000111">
    <property type="protein sequence ID" value="NDO70532.1"/>
    <property type="molecule type" value="Genomic_DNA"/>
</dbReference>
<dbReference type="PANTHER" id="PTHR33677">
    <property type="entry name" value="TRANSCRIPTIONAL REPRESSOR FRMR-RELATED"/>
    <property type="match status" value="1"/>
</dbReference>
<dbReference type="PANTHER" id="PTHR33677:SF3">
    <property type="entry name" value="COPPER-SENSING TRANSCRIPTIONAL REPRESSOR RICR"/>
    <property type="match status" value="1"/>
</dbReference>
<organism evidence="1 2">
    <name type="scientific">Schaedlerella arabinosiphila</name>
    <dbReference type="NCBI Taxonomy" id="2044587"/>
    <lineage>
        <taxon>Bacteria</taxon>
        <taxon>Bacillati</taxon>
        <taxon>Bacillota</taxon>
        <taxon>Clostridia</taxon>
        <taxon>Lachnospirales</taxon>
        <taxon>Lachnospiraceae</taxon>
        <taxon>Schaedlerella</taxon>
    </lineage>
</organism>
<dbReference type="RefSeq" id="WP_162205825.1">
    <property type="nucleotide sequence ID" value="NZ_VIRB01000111.1"/>
</dbReference>
<dbReference type="GO" id="GO:0046872">
    <property type="term" value="F:metal ion binding"/>
    <property type="evidence" value="ECO:0007669"/>
    <property type="project" value="InterPro"/>
</dbReference>
<dbReference type="GO" id="GO:0045892">
    <property type="term" value="P:negative regulation of DNA-templated transcription"/>
    <property type="evidence" value="ECO:0007669"/>
    <property type="project" value="UniProtKB-ARBA"/>
</dbReference>
<sequence>MEKEYAEDGFTEEKGACCHEGKECCQKTKERSDKEYRDLVNRLNRIDGQVRGLKRMLESDAYCTDILVQVSAVNAALNSFNKVLLANHIRTCVAEDIRAGKDETIDELVATLQKLMR</sequence>
<reference evidence="1 2" key="1">
    <citation type="submission" date="2019-07" db="EMBL/GenBank/DDBJ databases">
        <title>Draft genome sequences of 15 bacterial species constituting the stable defined intestinal microbiota of the GM15 gnotobiotic mouse model.</title>
        <authorList>
            <person name="Elie C."/>
            <person name="Mathieu A."/>
            <person name="Saliou A."/>
            <person name="Darnaud M."/>
            <person name="Leulier F."/>
            <person name="Tamellini A."/>
        </authorList>
    </citation>
    <scope>NUCLEOTIDE SEQUENCE [LARGE SCALE GENOMIC DNA]</scope>
    <source>
        <strain evidence="2">ASF 502</strain>
    </source>
</reference>
<evidence type="ECO:0000313" key="2">
    <source>
        <dbReference type="Proteomes" id="UP000474104"/>
    </source>
</evidence>
<dbReference type="GO" id="GO:0003677">
    <property type="term" value="F:DNA binding"/>
    <property type="evidence" value="ECO:0007669"/>
    <property type="project" value="InterPro"/>
</dbReference>
<name>A0A9X5C9S0_9FIRM</name>
<dbReference type="Proteomes" id="UP000474104">
    <property type="component" value="Unassembled WGS sequence"/>
</dbReference>
<dbReference type="InterPro" id="IPR038390">
    <property type="entry name" value="Metal_Tscrpt_repr_sf"/>
</dbReference>
<gene>
    <name evidence="1" type="ORF">FMM80_18545</name>
</gene>
<dbReference type="AlphaFoldDB" id="A0A9X5C9S0"/>
<proteinExistence type="predicted"/>